<evidence type="ECO:0000256" key="2">
    <source>
        <dbReference type="ARBA" id="ARBA00022679"/>
    </source>
</evidence>
<dbReference type="PROSITE" id="PS50052">
    <property type="entry name" value="GUANYLATE_KINASE_2"/>
    <property type="match status" value="1"/>
</dbReference>
<dbReference type="Proteomes" id="UP000075243">
    <property type="component" value="Unassembled WGS sequence"/>
</dbReference>
<evidence type="ECO:0000313" key="6">
    <source>
        <dbReference type="Proteomes" id="UP000075243"/>
    </source>
</evidence>
<gene>
    <name evidence="5" type="ORF">KK1_047023</name>
</gene>
<name>A0A151QPU5_CAJCA</name>
<evidence type="ECO:0000313" key="5">
    <source>
        <dbReference type="EMBL" id="KYP32327.1"/>
    </source>
</evidence>
<dbReference type="InterPro" id="IPR027417">
    <property type="entry name" value="P-loop_NTPase"/>
</dbReference>
<dbReference type="Gramene" id="C.cajan_44576.t">
    <property type="protein sequence ID" value="C.cajan_44576.t.cds1"/>
    <property type="gene ID" value="C.cajan_44576"/>
</dbReference>
<dbReference type="EC" id="2.7.4.8" evidence="5"/>
<sequence>MVHRDELLQYALVYGNYKGVPKLQIREALAKGCDTVLRVDIQGAATLRKALGKSAVFVFVAAESKMALVERRDPRGRRLTL</sequence>
<keyword evidence="6" id="KW-1185">Reference proteome</keyword>
<dbReference type="AlphaFoldDB" id="A0A151QPU5"/>
<feature type="domain" description="Guanylate kinase-like" evidence="4">
    <location>
        <begin position="1"/>
        <end position="81"/>
    </location>
</feature>
<dbReference type="PANTHER" id="PTHR23117">
    <property type="entry name" value="GUANYLATE KINASE-RELATED"/>
    <property type="match status" value="1"/>
</dbReference>
<organism evidence="5 6">
    <name type="scientific">Cajanus cajan</name>
    <name type="common">Pigeon pea</name>
    <name type="synonym">Cajanus indicus</name>
    <dbReference type="NCBI Taxonomy" id="3821"/>
    <lineage>
        <taxon>Eukaryota</taxon>
        <taxon>Viridiplantae</taxon>
        <taxon>Streptophyta</taxon>
        <taxon>Embryophyta</taxon>
        <taxon>Tracheophyta</taxon>
        <taxon>Spermatophyta</taxon>
        <taxon>Magnoliopsida</taxon>
        <taxon>eudicotyledons</taxon>
        <taxon>Gunneridae</taxon>
        <taxon>Pentapetalae</taxon>
        <taxon>rosids</taxon>
        <taxon>fabids</taxon>
        <taxon>Fabales</taxon>
        <taxon>Fabaceae</taxon>
        <taxon>Papilionoideae</taxon>
        <taxon>50 kb inversion clade</taxon>
        <taxon>NPAAA clade</taxon>
        <taxon>indigoferoid/millettioid clade</taxon>
        <taxon>Phaseoleae</taxon>
        <taxon>Cajanus</taxon>
    </lineage>
</organism>
<evidence type="ECO:0000256" key="3">
    <source>
        <dbReference type="ARBA" id="ARBA00022777"/>
    </source>
</evidence>
<dbReference type="PANTHER" id="PTHR23117:SF13">
    <property type="entry name" value="GUANYLATE KINASE"/>
    <property type="match status" value="1"/>
</dbReference>
<dbReference type="InterPro" id="IPR008145">
    <property type="entry name" value="GK/Ca_channel_bsu"/>
</dbReference>
<dbReference type="Gene3D" id="3.40.50.300">
    <property type="entry name" value="P-loop containing nucleotide triphosphate hydrolases"/>
    <property type="match status" value="1"/>
</dbReference>
<keyword evidence="2 5" id="KW-0808">Transferase</keyword>
<proteinExistence type="inferred from homology"/>
<dbReference type="GO" id="GO:0004385">
    <property type="term" value="F:GMP kinase activity"/>
    <property type="evidence" value="ECO:0007669"/>
    <property type="project" value="UniProtKB-EC"/>
</dbReference>
<dbReference type="STRING" id="3821.A0A151QPU5"/>
<reference evidence="5" key="1">
    <citation type="journal article" date="2012" name="Nat. Biotechnol.">
        <title>Draft genome sequence of pigeonpea (Cajanus cajan), an orphan legume crop of resource-poor farmers.</title>
        <authorList>
            <person name="Varshney R.K."/>
            <person name="Chen W."/>
            <person name="Li Y."/>
            <person name="Bharti A.K."/>
            <person name="Saxena R.K."/>
            <person name="Schlueter J.A."/>
            <person name="Donoghue M.T."/>
            <person name="Azam S."/>
            <person name="Fan G."/>
            <person name="Whaley A.M."/>
            <person name="Farmer A.D."/>
            <person name="Sheridan J."/>
            <person name="Iwata A."/>
            <person name="Tuteja R."/>
            <person name="Penmetsa R.V."/>
            <person name="Wu W."/>
            <person name="Upadhyaya H.D."/>
            <person name="Yang S.P."/>
            <person name="Shah T."/>
            <person name="Saxena K.B."/>
            <person name="Michael T."/>
            <person name="McCombie W.R."/>
            <person name="Yang B."/>
            <person name="Zhang G."/>
            <person name="Yang H."/>
            <person name="Wang J."/>
            <person name="Spillane C."/>
            <person name="Cook D.R."/>
            <person name="May G.D."/>
            <person name="Xu X."/>
            <person name="Jackson S.A."/>
        </authorList>
    </citation>
    <scope>NUCLEOTIDE SEQUENCE [LARGE SCALE GENOMIC DNA]</scope>
</reference>
<protein>
    <submittedName>
        <fullName evidence="5">Guanylate kinase</fullName>
        <ecNumber evidence="5">2.7.4.8</ecNumber>
    </submittedName>
</protein>
<dbReference type="InterPro" id="IPR008144">
    <property type="entry name" value="Guanylate_kin-like_dom"/>
</dbReference>
<comment type="similarity">
    <text evidence="1">Belongs to the guanylate kinase family.</text>
</comment>
<dbReference type="GO" id="GO:0005829">
    <property type="term" value="C:cytosol"/>
    <property type="evidence" value="ECO:0007669"/>
    <property type="project" value="TreeGrafter"/>
</dbReference>
<evidence type="ECO:0000256" key="1">
    <source>
        <dbReference type="ARBA" id="ARBA00005790"/>
    </source>
</evidence>
<dbReference type="SUPFAM" id="SSF52540">
    <property type="entry name" value="P-loop containing nucleoside triphosphate hydrolases"/>
    <property type="match status" value="1"/>
</dbReference>
<dbReference type="EMBL" id="KQ485344">
    <property type="protein sequence ID" value="KYP32327.1"/>
    <property type="molecule type" value="Genomic_DNA"/>
</dbReference>
<keyword evidence="3 5" id="KW-0418">Kinase</keyword>
<accession>A0A151QPU5</accession>
<evidence type="ECO:0000259" key="4">
    <source>
        <dbReference type="PROSITE" id="PS50052"/>
    </source>
</evidence>
<dbReference type="Pfam" id="PF00625">
    <property type="entry name" value="Guanylate_kin"/>
    <property type="match status" value="1"/>
</dbReference>